<evidence type="ECO:0000259" key="3">
    <source>
        <dbReference type="Pfam" id="PF00085"/>
    </source>
</evidence>
<protein>
    <submittedName>
        <fullName evidence="4">Uncharacterized protein MANES_10G083100</fullName>
    </submittedName>
</protein>
<proteinExistence type="inferred from homology"/>
<dbReference type="EMBL" id="GGEC01081446">
    <property type="protein sequence ID" value="MBX61930.1"/>
    <property type="molecule type" value="Transcribed_RNA"/>
</dbReference>
<dbReference type="SUPFAM" id="SSF52833">
    <property type="entry name" value="Thioredoxin-like"/>
    <property type="match status" value="1"/>
</dbReference>
<dbReference type="GO" id="GO:0045454">
    <property type="term" value="P:cell redox homeostasis"/>
    <property type="evidence" value="ECO:0007669"/>
    <property type="project" value="TreeGrafter"/>
</dbReference>
<dbReference type="InterPro" id="IPR036249">
    <property type="entry name" value="Thioredoxin-like_sf"/>
</dbReference>
<name>A0A2P2Q4N4_RHIMU</name>
<dbReference type="Pfam" id="PF00085">
    <property type="entry name" value="Thioredoxin"/>
    <property type="match status" value="1"/>
</dbReference>
<reference evidence="4" key="1">
    <citation type="submission" date="2018-02" db="EMBL/GenBank/DDBJ databases">
        <title>Rhizophora mucronata_Transcriptome.</title>
        <authorList>
            <person name="Meera S.P."/>
            <person name="Sreeshan A."/>
            <person name="Augustine A."/>
        </authorList>
    </citation>
    <scope>NUCLEOTIDE SEQUENCE</scope>
    <source>
        <tissue evidence="4">Leaf</tissue>
    </source>
</reference>
<evidence type="ECO:0000256" key="1">
    <source>
        <dbReference type="ARBA" id="ARBA00008987"/>
    </source>
</evidence>
<comment type="similarity">
    <text evidence="1">Belongs to the thioredoxin family.</text>
</comment>
<dbReference type="PANTHER" id="PTHR43601">
    <property type="entry name" value="THIOREDOXIN, MITOCHONDRIAL"/>
    <property type="match status" value="1"/>
</dbReference>
<dbReference type="Gene3D" id="3.40.30.10">
    <property type="entry name" value="Glutaredoxin"/>
    <property type="match status" value="1"/>
</dbReference>
<evidence type="ECO:0000313" key="4">
    <source>
        <dbReference type="EMBL" id="MBX61930.1"/>
    </source>
</evidence>
<accession>A0A2P2Q4N4</accession>
<organism evidence="4">
    <name type="scientific">Rhizophora mucronata</name>
    <name type="common">Asiatic mangrove</name>
    <dbReference type="NCBI Taxonomy" id="61149"/>
    <lineage>
        <taxon>Eukaryota</taxon>
        <taxon>Viridiplantae</taxon>
        <taxon>Streptophyta</taxon>
        <taxon>Embryophyta</taxon>
        <taxon>Tracheophyta</taxon>
        <taxon>Spermatophyta</taxon>
        <taxon>Magnoliopsida</taxon>
        <taxon>eudicotyledons</taxon>
        <taxon>Gunneridae</taxon>
        <taxon>Pentapetalae</taxon>
        <taxon>rosids</taxon>
        <taxon>fabids</taxon>
        <taxon>Malpighiales</taxon>
        <taxon>Rhizophoraceae</taxon>
        <taxon>Rhizophora</taxon>
    </lineage>
</organism>
<sequence>MKMGPSPNQSLFCLKWPWDADQRPKNPNICTFESPWLFKSLQNLGTAALNSFNSISKSSSSWVALFKPIRLDDNAWRSQKRVLTPEEQGEAEQRAFASALASGKEATVLEFYSPKCRLCNSLLNFVVEVEGRNSSWLNVVMGDAENEKWLPELLHYDIQYVPCFVLLDKNGRALAKTGIPSSRLHVVAGLSHLLKMKRPQNSNG</sequence>
<dbReference type="AlphaFoldDB" id="A0A2P2Q4N4"/>
<keyword evidence="2" id="KW-0676">Redox-active center</keyword>
<dbReference type="InterPro" id="IPR013766">
    <property type="entry name" value="Thioredoxin_domain"/>
</dbReference>
<feature type="domain" description="Thioredoxin" evidence="3">
    <location>
        <begin position="92"/>
        <end position="175"/>
    </location>
</feature>
<dbReference type="PANTHER" id="PTHR43601:SF11">
    <property type="entry name" value="EXPRESSED PROTEIN"/>
    <property type="match status" value="1"/>
</dbReference>
<dbReference type="GO" id="GO:0009507">
    <property type="term" value="C:chloroplast"/>
    <property type="evidence" value="ECO:0007669"/>
    <property type="project" value="UniProtKB-ARBA"/>
</dbReference>
<evidence type="ECO:0000256" key="2">
    <source>
        <dbReference type="ARBA" id="ARBA00023284"/>
    </source>
</evidence>